<name>A0AA40DRU8_9PEZI</name>
<dbReference type="GeneID" id="85317960"/>
<dbReference type="EMBL" id="JAUIRO010000005">
    <property type="protein sequence ID" value="KAK0713854.1"/>
    <property type="molecule type" value="Genomic_DNA"/>
</dbReference>
<evidence type="ECO:0000313" key="2">
    <source>
        <dbReference type="EMBL" id="KAK0713854.1"/>
    </source>
</evidence>
<dbReference type="RefSeq" id="XP_060295176.1">
    <property type="nucleotide sequence ID" value="XM_060434690.1"/>
</dbReference>
<dbReference type="Proteomes" id="UP001172101">
    <property type="component" value="Unassembled WGS sequence"/>
</dbReference>
<protein>
    <submittedName>
        <fullName evidence="2">Uncharacterized protein</fullName>
    </submittedName>
</protein>
<feature type="region of interest" description="Disordered" evidence="1">
    <location>
        <begin position="1"/>
        <end position="29"/>
    </location>
</feature>
<keyword evidence="3" id="KW-1185">Reference proteome</keyword>
<proteinExistence type="predicted"/>
<comment type="caution">
    <text evidence="2">The sequence shown here is derived from an EMBL/GenBank/DDBJ whole genome shotgun (WGS) entry which is preliminary data.</text>
</comment>
<organism evidence="2 3">
    <name type="scientific">Lasiosphaeria miniovina</name>
    <dbReference type="NCBI Taxonomy" id="1954250"/>
    <lineage>
        <taxon>Eukaryota</taxon>
        <taxon>Fungi</taxon>
        <taxon>Dikarya</taxon>
        <taxon>Ascomycota</taxon>
        <taxon>Pezizomycotina</taxon>
        <taxon>Sordariomycetes</taxon>
        <taxon>Sordariomycetidae</taxon>
        <taxon>Sordariales</taxon>
        <taxon>Lasiosphaeriaceae</taxon>
        <taxon>Lasiosphaeria</taxon>
    </lineage>
</organism>
<gene>
    <name evidence="2" type="ORF">B0T26DRAFT_376682</name>
</gene>
<accession>A0AA40DRU8</accession>
<evidence type="ECO:0000313" key="3">
    <source>
        <dbReference type="Proteomes" id="UP001172101"/>
    </source>
</evidence>
<dbReference type="AlphaFoldDB" id="A0AA40DRU8"/>
<reference evidence="2" key="1">
    <citation type="submission" date="2023-06" db="EMBL/GenBank/DDBJ databases">
        <title>Genome-scale phylogeny and comparative genomics of the fungal order Sordariales.</title>
        <authorList>
            <consortium name="Lawrence Berkeley National Laboratory"/>
            <person name="Hensen N."/>
            <person name="Bonometti L."/>
            <person name="Westerberg I."/>
            <person name="Brannstrom I.O."/>
            <person name="Guillou S."/>
            <person name="Cros-Aarteil S."/>
            <person name="Calhoun S."/>
            <person name="Haridas S."/>
            <person name="Kuo A."/>
            <person name="Mondo S."/>
            <person name="Pangilinan J."/>
            <person name="Riley R."/>
            <person name="LaButti K."/>
            <person name="Andreopoulos B."/>
            <person name="Lipzen A."/>
            <person name="Chen C."/>
            <person name="Yanf M."/>
            <person name="Daum C."/>
            <person name="Ng V."/>
            <person name="Clum A."/>
            <person name="Steindorff A."/>
            <person name="Ohm R."/>
            <person name="Martin F."/>
            <person name="Silar P."/>
            <person name="Natvig D."/>
            <person name="Lalanne C."/>
            <person name="Gautier V."/>
            <person name="Ament-velasquez S.L."/>
            <person name="Kruys A."/>
            <person name="Hutchinson M.I."/>
            <person name="Powell A.J."/>
            <person name="Barry K."/>
            <person name="Miller A.N."/>
            <person name="Grigoriev I.V."/>
            <person name="Debuchy R."/>
            <person name="Gladieux P."/>
            <person name="Thoren M.H."/>
            <person name="Johannesson H."/>
        </authorList>
    </citation>
    <scope>NUCLEOTIDE SEQUENCE</scope>
    <source>
        <strain evidence="2">SMH2392-1A</strain>
    </source>
</reference>
<feature type="compositionally biased region" description="Basic and acidic residues" evidence="1">
    <location>
        <begin position="1"/>
        <end position="12"/>
    </location>
</feature>
<sequence length="181" mass="20037">MKGSSKKDEREAASSFEGQVRLPTPASSTYSSTDIFYGRLQPATPQPVLFDTQCTMSAPPPLLEARRRPKKLDLELSPRQQILFLHPGYDSLNTLLILPCVDPVTSNTVIVDYGVYHNTALLACQIIAGNAFKGTYLALDEAGKKRVQVPREGTLTDPEYYFIVPGEGILKLLPHNDLILY</sequence>
<evidence type="ECO:0000256" key="1">
    <source>
        <dbReference type="SAM" id="MobiDB-lite"/>
    </source>
</evidence>